<evidence type="ECO:0000256" key="2">
    <source>
        <dbReference type="ARBA" id="ARBA00012438"/>
    </source>
</evidence>
<dbReference type="EC" id="2.7.13.3" evidence="2"/>
<dbReference type="Gene3D" id="1.20.5.1930">
    <property type="match status" value="1"/>
</dbReference>
<protein>
    <recommendedName>
        <fullName evidence="2">histidine kinase</fullName>
        <ecNumber evidence="2">2.7.13.3</ecNumber>
    </recommendedName>
</protein>
<keyword evidence="4" id="KW-0808">Transferase</keyword>
<dbReference type="Gene3D" id="3.30.565.10">
    <property type="entry name" value="Histidine kinase-like ATPase, C-terminal domain"/>
    <property type="match status" value="1"/>
</dbReference>
<name>A0ABS3L698_9ENTE</name>
<dbReference type="InterPro" id="IPR036890">
    <property type="entry name" value="HATPase_C_sf"/>
</dbReference>
<reference evidence="10 11" key="1">
    <citation type="submission" date="2021-03" db="EMBL/GenBank/DDBJ databases">
        <title>Enterococcal diversity collection.</title>
        <authorList>
            <person name="Gilmore M.S."/>
            <person name="Schwartzman J."/>
            <person name="Van Tyne D."/>
            <person name="Martin M."/>
            <person name="Earl A.M."/>
            <person name="Manson A.L."/>
            <person name="Straub T."/>
            <person name="Salamzade R."/>
            <person name="Saavedra J."/>
            <person name="Lebreton F."/>
            <person name="Prichula J."/>
            <person name="Schaufler K."/>
            <person name="Gaca A."/>
            <person name="Sgardioli B."/>
            <person name="Wagenaar J."/>
            <person name="Strong T."/>
        </authorList>
    </citation>
    <scope>NUCLEOTIDE SEQUENCE [LARGE SCALE GENOMIC DNA]</scope>
    <source>
        <strain evidence="10 11">669A</strain>
    </source>
</reference>
<dbReference type="GO" id="GO:0016301">
    <property type="term" value="F:kinase activity"/>
    <property type="evidence" value="ECO:0007669"/>
    <property type="project" value="UniProtKB-KW"/>
</dbReference>
<proteinExistence type="predicted"/>
<dbReference type="SUPFAM" id="SSF55874">
    <property type="entry name" value="ATPase domain of HSP90 chaperone/DNA topoisomerase II/histidine kinase"/>
    <property type="match status" value="1"/>
</dbReference>
<dbReference type="EMBL" id="JAFREM010000004">
    <property type="protein sequence ID" value="MBO1305143.1"/>
    <property type="molecule type" value="Genomic_DNA"/>
</dbReference>
<keyword evidence="11" id="KW-1185">Reference proteome</keyword>
<dbReference type="SMART" id="SM00387">
    <property type="entry name" value="HATPase_c"/>
    <property type="match status" value="1"/>
</dbReference>
<comment type="catalytic activity">
    <reaction evidence="1">
        <text>ATP + protein L-histidine = ADP + protein N-phospho-L-histidine.</text>
        <dbReference type="EC" id="2.7.13.3"/>
    </reaction>
</comment>
<evidence type="ECO:0000256" key="3">
    <source>
        <dbReference type="ARBA" id="ARBA00022553"/>
    </source>
</evidence>
<dbReference type="InterPro" id="IPR005467">
    <property type="entry name" value="His_kinase_dom"/>
</dbReference>
<evidence type="ECO:0000313" key="11">
    <source>
        <dbReference type="Proteomes" id="UP000664601"/>
    </source>
</evidence>
<evidence type="ECO:0000256" key="6">
    <source>
        <dbReference type="ARBA" id="ARBA00022777"/>
    </source>
</evidence>
<evidence type="ECO:0000256" key="7">
    <source>
        <dbReference type="ARBA" id="ARBA00022840"/>
    </source>
</evidence>
<evidence type="ECO:0000256" key="5">
    <source>
        <dbReference type="ARBA" id="ARBA00022741"/>
    </source>
</evidence>
<dbReference type="PANTHER" id="PTHR24421:SF10">
    <property type="entry name" value="NITRATE_NITRITE SENSOR PROTEIN NARQ"/>
    <property type="match status" value="1"/>
</dbReference>
<keyword evidence="8" id="KW-0902">Two-component regulatory system</keyword>
<sequence length="328" mass="37006">MLHLNETLFKKIQEALWLLDSEDQVLAKTQKAQEIEANYRLNLQAVLEISRGQGCALHSTKEECLMCPLEGKVSPLGFPFVLLTQEGESEEFWGRVDSSEGQLTLQIQPQTAENKKESLFEYLNNVRELERKKIAQDLHDGIAQSIYGLMLETRGLKWVAEADQPVKMKALDRHFSEVLNEVKDLASELRPMAIDEFGLIQALEQFIERTTEMTGFEIELLVSGTTQPLTEPVRIAIYRIIQEAVSNAMKYSGENVIYLALDFSEELLVVRIQDRGAGFDLSQQEIGFGLVNMKERAHAIGSQLVIRSQPEQGTVIQMQVPLKGALQS</sequence>
<keyword evidence="3" id="KW-0597">Phosphoprotein</keyword>
<comment type="caution">
    <text evidence="10">The sequence shown here is derived from an EMBL/GenBank/DDBJ whole genome shotgun (WGS) entry which is preliminary data.</text>
</comment>
<evidence type="ECO:0000256" key="4">
    <source>
        <dbReference type="ARBA" id="ARBA00022679"/>
    </source>
</evidence>
<dbReference type="Pfam" id="PF07730">
    <property type="entry name" value="HisKA_3"/>
    <property type="match status" value="1"/>
</dbReference>
<dbReference type="Pfam" id="PF02518">
    <property type="entry name" value="HATPase_c"/>
    <property type="match status" value="1"/>
</dbReference>
<dbReference type="InterPro" id="IPR003594">
    <property type="entry name" value="HATPase_dom"/>
</dbReference>
<dbReference type="PROSITE" id="PS50109">
    <property type="entry name" value="HIS_KIN"/>
    <property type="match status" value="1"/>
</dbReference>
<evidence type="ECO:0000259" key="9">
    <source>
        <dbReference type="PROSITE" id="PS50109"/>
    </source>
</evidence>
<organism evidence="10 11">
    <name type="scientific">Candidatus Enterococcus moelleringii</name>
    <dbReference type="NCBI Taxonomy" id="2815325"/>
    <lineage>
        <taxon>Bacteria</taxon>
        <taxon>Bacillati</taxon>
        <taxon>Bacillota</taxon>
        <taxon>Bacilli</taxon>
        <taxon>Lactobacillales</taxon>
        <taxon>Enterococcaceae</taxon>
        <taxon>Enterococcus</taxon>
    </lineage>
</organism>
<keyword evidence="7" id="KW-0067">ATP-binding</keyword>
<evidence type="ECO:0000313" key="10">
    <source>
        <dbReference type="EMBL" id="MBO1305143.1"/>
    </source>
</evidence>
<evidence type="ECO:0000256" key="8">
    <source>
        <dbReference type="ARBA" id="ARBA00023012"/>
    </source>
</evidence>
<keyword evidence="5" id="KW-0547">Nucleotide-binding</keyword>
<dbReference type="Proteomes" id="UP000664601">
    <property type="component" value="Unassembled WGS sequence"/>
</dbReference>
<dbReference type="InterPro" id="IPR050482">
    <property type="entry name" value="Sensor_HK_TwoCompSys"/>
</dbReference>
<dbReference type="InterPro" id="IPR011712">
    <property type="entry name" value="Sig_transdc_His_kin_sub3_dim/P"/>
</dbReference>
<keyword evidence="6 10" id="KW-0418">Kinase</keyword>
<feature type="domain" description="Histidine kinase" evidence="9">
    <location>
        <begin position="133"/>
        <end position="324"/>
    </location>
</feature>
<accession>A0ABS3L698</accession>
<gene>
    <name evidence="10" type="ORF">JZO70_03150</name>
</gene>
<dbReference type="PANTHER" id="PTHR24421">
    <property type="entry name" value="NITRATE/NITRITE SENSOR PROTEIN NARX-RELATED"/>
    <property type="match status" value="1"/>
</dbReference>
<evidence type="ECO:0000256" key="1">
    <source>
        <dbReference type="ARBA" id="ARBA00000085"/>
    </source>
</evidence>
<dbReference type="CDD" id="cd16917">
    <property type="entry name" value="HATPase_UhpB-NarQ-NarX-like"/>
    <property type="match status" value="1"/>
</dbReference>